<dbReference type="EMBL" id="VIIS01001831">
    <property type="protein sequence ID" value="KAF0292151.1"/>
    <property type="molecule type" value="Genomic_DNA"/>
</dbReference>
<dbReference type="Gene3D" id="3.40.50.300">
    <property type="entry name" value="P-loop containing nucleotide triphosphate hydrolases"/>
    <property type="match status" value="3"/>
</dbReference>
<keyword evidence="3" id="KW-0378">Hydrolase</keyword>
<name>A0A6A4VS90_AMPAM</name>
<protein>
    <submittedName>
        <fullName evidence="8">DNA-binding protein SMUBP-2</fullName>
    </submittedName>
</protein>
<dbReference type="AlphaFoldDB" id="A0A6A4VS90"/>
<dbReference type="Pfam" id="PF13086">
    <property type="entry name" value="AAA_11"/>
    <property type="match status" value="2"/>
</dbReference>
<dbReference type="GO" id="GO:0003677">
    <property type="term" value="F:DNA binding"/>
    <property type="evidence" value="ECO:0007669"/>
    <property type="project" value="UniProtKB-KW"/>
</dbReference>
<proteinExistence type="inferred from homology"/>
<evidence type="ECO:0000256" key="5">
    <source>
        <dbReference type="ARBA" id="ARBA00022840"/>
    </source>
</evidence>
<dbReference type="InterPro" id="IPR041677">
    <property type="entry name" value="DNA2/NAM7_AAA_11"/>
</dbReference>
<evidence type="ECO:0000256" key="2">
    <source>
        <dbReference type="ARBA" id="ARBA00022741"/>
    </source>
</evidence>
<reference evidence="8 9" key="1">
    <citation type="submission" date="2019-07" db="EMBL/GenBank/DDBJ databases">
        <title>Draft genome assembly of a fouling barnacle, Amphibalanus amphitrite (Darwin, 1854): The first reference genome for Thecostraca.</title>
        <authorList>
            <person name="Kim W."/>
        </authorList>
    </citation>
    <scope>NUCLEOTIDE SEQUENCE [LARGE SCALE GENOMIC DNA]</scope>
    <source>
        <strain evidence="8">SNU_AA5</strain>
        <tissue evidence="8">Soma without cirri and trophi</tissue>
    </source>
</reference>
<dbReference type="CDD" id="cd18044">
    <property type="entry name" value="DEXXQc_SMUBP2"/>
    <property type="match status" value="1"/>
</dbReference>
<dbReference type="PANTHER" id="PTHR43788:SF8">
    <property type="entry name" value="DNA-BINDING PROTEIN SMUBP-2"/>
    <property type="match status" value="1"/>
</dbReference>
<dbReference type="GO" id="GO:0005524">
    <property type="term" value="F:ATP binding"/>
    <property type="evidence" value="ECO:0007669"/>
    <property type="project" value="UniProtKB-KW"/>
</dbReference>
<keyword evidence="2" id="KW-0547">Nucleotide-binding</keyword>
<dbReference type="GO" id="GO:0005737">
    <property type="term" value="C:cytoplasm"/>
    <property type="evidence" value="ECO:0007669"/>
    <property type="project" value="TreeGrafter"/>
</dbReference>
<evidence type="ECO:0000256" key="1">
    <source>
        <dbReference type="ARBA" id="ARBA00007913"/>
    </source>
</evidence>
<evidence type="ECO:0000256" key="3">
    <source>
        <dbReference type="ARBA" id="ARBA00022801"/>
    </source>
</evidence>
<keyword evidence="8" id="KW-0238">DNA-binding</keyword>
<comment type="similarity">
    <text evidence="1">Belongs to the DNA2/NAM7 helicase family.</text>
</comment>
<keyword evidence="4" id="KW-0347">Helicase</keyword>
<dbReference type="GO" id="GO:0016787">
    <property type="term" value="F:hydrolase activity"/>
    <property type="evidence" value="ECO:0007669"/>
    <property type="project" value="UniProtKB-KW"/>
</dbReference>
<dbReference type="SMART" id="SM00487">
    <property type="entry name" value="DEXDc"/>
    <property type="match status" value="1"/>
</dbReference>
<dbReference type="OrthoDB" id="2285229at2759"/>
<keyword evidence="5" id="KW-0067">ATP-binding</keyword>
<dbReference type="GO" id="GO:0043139">
    <property type="term" value="F:5'-3' DNA helicase activity"/>
    <property type="evidence" value="ECO:0007669"/>
    <property type="project" value="TreeGrafter"/>
</dbReference>
<evidence type="ECO:0000256" key="4">
    <source>
        <dbReference type="ARBA" id="ARBA00022806"/>
    </source>
</evidence>
<sequence>MEQQSIQLQLLGWDHAAVLQRQQQLAALGRLEGLLVEGTELTPNQLQLWVLRPAGGTTNGLRAAAVDGRLPKHNIRDREPIKVFDANQEEFGVTKRAVVYQVTTDAIKIVMDNGGELTLDTLVDIKRVDDDSMHKKMQSVVRELDGISGRARRLRAVLFGEWPVESSAELPARLVNANEELQFYSTELNPLQRDAVEFAVRQKHLAVIHGPPGTGKTTTIVEIILQHLKMGCRILACAHANTAVDNMLERLAEKNSLHSLDLRMVRLGHPARIRESLLDFWLDRVANSFRCSVGHRHGARDRSQKKLAIEKSNVVLCTLANASRDGLLGAPGRQGLGAFDLVVIDECSQSVEAACWLAAQRTGKLLLTGDHRQLPPTILSQKAARRGLKVSLMERQVIMHGEKAVRMLCTQYRMHELIQQWPSQRHYGGRLEAAPAVRHHRLTDLPGVRLTEDTAPTLLLVDTAGCGLTEAKPDEAHSRSNPGEADIVAAHVGALVHAGVSPDQIGVITPYRAQSTRVRGLLCQRYLEEVDVQTVDGFQGREKEAIIVSLVISKKRGLRFVANKRRINVAITRARRQLVIVCDTKLMSQDKDIQSLLDYMRQNGNVWTARDYAADLSSEVRAQLRGGPMDD</sequence>
<evidence type="ECO:0000313" key="8">
    <source>
        <dbReference type="EMBL" id="KAF0292151.1"/>
    </source>
</evidence>
<dbReference type="Pfam" id="PF13087">
    <property type="entry name" value="AAA_12"/>
    <property type="match status" value="1"/>
</dbReference>
<dbReference type="Proteomes" id="UP000440578">
    <property type="component" value="Unassembled WGS sequence"/>
</dbReference>
<organism evidence="8 9">
    <name type="scientific">Amphibalanus amphitrite</name>
    <name type="common">Striped barnacle</name>
    <name type="synonym">Balanus amphitrite</name>
    <dbReference type="NCBI Taxonomy" id="1232801"/>
    <lineage>
        <taxon>Eukaryota</taxon>
        <taxon>Metazoa</taxon>
        <taxon>Ecdysozoa</taxon>
        <taxon>Arthropoda</taxon>
        <taxon>Crustacea</taxon>
        <taxon>Multicrustacea</taxon>
        <taxon>Cirripedia</taxon>
        <taxon>Thoracica</taxon>
        <taxon>Thoracicalcarea</taxon>
        <taxon>Balanomorpha</taxon>
        <taxon>Balanoidea</taxon>
        <taxon>Balanidae</taxon>
        <taxon>Amphibalaninae</taxon>
        <taxon>Amphibalanus</taxon>
    </lineage>
</organism>
<comment type="catalytic activity">
    <reaction evidence="6">
        <text>ATP + H2O = ADP + phosphate + H(+)</text>
        <dbReference type="Rhea" id="RHEA:13065"/>
        <dbReference type="ChEBI" id="CHEBI:15377"/>
        <dbReference type="ChEBI" id="CHEBI:15378"/>
        <dbReference type="ChEBI" id="CHEBI:30616"/>
        <dbReference type="ChEBI" id="CHEBI:43474"/>
        <dbReference type="ChEBI" id="CHEBI:456216"/>
        <dbReference type="EC" id="3.6.4.12"/>
    </reaction>
    <physiologicalReaction direction="left-to-right" evidence="6">
        <dbReference type="Rhea" id="RHEA:13066"/>
    </physiologicalReaction>
</comment>
<feature type="domain" description="Helicase ATP-binding" evidence="7">
    <location>
        <begin position="184"/>
        <end position="391"/>
    </location>
</feature>
<gene>
    <name evidence="8" type="primary">IGHMBP2_3</name>
    <name evidence="8" type="ORF">FJT64_001027</name>
</gene>
<dbReference type="InterPro" id="IPR047187">
    <property type="entry name" value="SF1_C_Upf1"/>
</dbReference>
<evidence type="ECO:0000256" key="6">
    <source>
        <dbReference type="ARBA" id="ARBA00048432"/>
    </source>
</evidence>
<evidence type="ECO:0000313" key="9">
    <source>
        <dbReference type="Proteomes" id="UP000440578"/>
    </source>
</evidence>
<dbReference type="InterPro" id="IPR014001">
    <property type="entry name" value="Helicase_ATP-bd"/>
</dbReference>
<dbReference type="InterPro" id="IPR050534">
    <property type="entry name" value="Coronavir_polyprotein_1ab"/>
</dbReference>
<comment type="caution">
    <text evidence="8">The sequence shown here is derived from an EMBL/GenBank/DDBJ whole genome shotgun (WGS) entry which is preliminary data.</text>
</comment>
<dbReference type="CDD" id="cd18808">
    <property type="entry name" value="SF1_C_Upf1"/>
    <property type="match status" value="1"/>
</dbReference>
<evidence type="ECO:0000259" key="7">
    <source>
        <dbReference type="SMART" id="SM00487"/>
    </source>
</evidence>
<dbReference type="InterPro" id="IPR027417">
    <property type="entry name" value="P-loop_NTPase"/>
</dbReference>
<keyword evidence="9" id="KW-1185">Reference proteome</keyword>
<dbReference type="SUPFAM" id="SSF52540">
    <property type="entry name" value="P-loop containing nucleoside triphosphate hydrolases"/>
    <property type="match status" value="1"/>
</dbReference>
<dbReference type="GO" id="GO:0005634">
    <property type="term" value="C:nucleus"/>
    <property type="evidence" value="ECO:0007669"/>
    <property type="project" value="TreeGrafter"/>
</dbReference>
<accession>A0A6A4VS90</accession>
<dbReference type="InterPro" id="IPR041679">
    <property type="entry name" value="DNA2/NAM7-like_C"/>
</dbReference>
<dbReference type="PANTHER" id="PTHR43788">
    <property type="entry name" value="DNA2/NAM7 HELICASE FAMILY MEMBER"/>
    <property type="match status" value="1"/>
</dbReference>